<keyword evidence="2" id="KW-0449">Lipoprotein</keyword>
<reference evidence="2 3" key="1">
    <citation type="submission" date="2017-02" db="EMBL/GenBank/DDBJ databases">
        <title>Genomic diversity within the haloalkaliphilic genus Thioalkalivibrio.</title>
        <authorList>
            <person name="Ahn A.-C."/>
            <person name="Meier-Kolthoff J."/>
            <person name="Overmars L."/>
            <person name="Richter M."/>
            <person name="Woyke T."/>
            <person name="Sorokin D.Y."/>
            <person name="Muyzer G."/>
        </authorList>
    </citation>
    <scope>NUCLEOTIDE SEQUENCE [LARGE SCALE GENOMIC DNA]</scope>
    <source>
        <strain evidence="2 3">HL17</strain>
    </source>
</reference>
<dbReference type="GO" id="GO:0031241">
    <property type="term" value="C:periplasmic side of cell outer membrane"/>
    <property type="evidence" value="ECO:0007669"/>
    <property type="project" value="TreeGrafter"/>
</dbReference>
<dbReference type="InterPro" id="IPR007443">
    <property type="entry name" value="LpoA"/>
</dbReference>
<dbReference type="EMBL" id="MUZR01000058">
    <property type="protein sequence ID" value="OOC09186.1"/>
    <property type="molecule type" value="Genomic_DNA"/>
</dbReference>
<organism evidence="2 3">
    <name type="scientific">Thioalkalivibrio halophilus</name>
    <dbReference type="NCBI Taxonomy" id="252474"/>
    <lineage>
        <taxon>Bacteria</taxon>
        <taxon>Pseudomonadati</taxon>
        <taxon>Pseudomonadota</taxon>
        <taxon>Gammaproteobacteria</taxon>
        <taxon>Chromatiales</taxon>
        <taxon>Ectothiorhodospiraceae</taxon>
        <taxon>Thioalkalivibrio</taxon>
    </lineage>
</organism>
<dbReference type="SUPFAM" id="SSF53822">
    <property type="entry name" value="Periplasmic binding protein-like I"/>
    <property type="match status" value="1"/>
</dbReference>
<protein>
    <submittedName>
        <fullName evidence="2">LppC family lipoprotein</fullName>
    </submittedName>
</protein>
<dbReference type="Pfam" id="PF04348">
    <property type="entry name" value="LppC"/>
    <property type="match status" value="1"/>
</dbReference>
<dbReference type="AlphaFoldDB" id="A0A1V2ZVV0"/>
<name>A0A1V2ZVV0_9GAMM</name>
<evidence type="ECO:0000256" key="1">
    <source>
        <dbReference type="ARBA" id="ARBA00023136"/>
    </source>
</evidence>
<dbReference type="InterPro" id="IPR028082">
    <property type="entry name" value="Peripla_BP_I"/>
</dbReference>
<dbReference type="CDD" id="cd06339">
    <property type="entry name" value="PBP1_YraM_LppC_lipoprotein-like"/>
    <property type="match status" value="1"/>
</dbReference>
<dbReference type="Gene3D" id="3.40.50.2300">
    <property type="match status" value="2"/>
</dbReference>
<dbReference type="PANTHER" id="PTHR38038:SF1">
    <property type="entry name" value="PENICILLIN-BINDING PROTEIN ACTIVATOR LPOA"/>
    <property type="match status" value="1"/>
</dbReference>
<dbReference type="GO" id="GO:0009252">
    <property type="term" value="P:peptidoglycan biosynthetic process"/>
    <property type="evidence" value="ECO:0007669"/>
    <property type="project" value="TreeGrafter"/>
</dbReference>
<sequence>MVLLAAGLMAACAAPQPDPAATPDPDPEIPAEIELAPEPLAEHRLERIEALPDEQAEPEELRAAIDAVLALDPVPEPLLERAEAAWNRLPDAKPRPLADRVRGGWLAWHRGEADLAAERLGADDPDDPTRTPEFHRRGMELHARLLEWEQQWYQALNVRFRLDPLLTLEPDLQTANHERIWGLMAALRPTQRERLGRENIVGADGWHDLFRGLGRADDAAAAETFARRWQQAFPRHPANSHLPELLAASPASADPAGDTVVLLPLSGNLAGLGEAVLDGITRAHYADGQGQLRVRDTRGDPRQAVALYRDAVLEGADHIIGPLQRDAVAAVADLEEHRPGVLLNRTANALPRGVTALALDPEADARAVADRAARTGWGAGLGIIAEGAFGDRLASAWSLAAEEHGASPREVARVDTRAGDLNDRIAAHVGIDRSRERIASVSRRLGLGLEGDPQIRADVGYIFVAGSAADVRRIAPHLHFHQASRLPMMSTPHVYPGRPDASRDRDLNGIAFPDAPGLFSEIAALGNTGAEPLREQSGLPRFYALGMDARRLAVRADTSYAAPHTTLVGTAGEWQLNPLTGDWQRTPAWARFVRGEPRRLDAATPSD</sequence>
<dbReference type="Gene3D" id="1.25.40.650">
    <property type="match status" value="1"/>
</dbReference>
<accession>A0A1V2ZVV0</accession>
<comment type="caution">
    <text evidence="2">The sequence shown here is derived from an EMBL/GenBank/DDBJ whole genome shotgun (WGS) entry which is preliminary data.</text>
</comment>
<evidence type="ECO:0000313" key="2">
    <source>
        <dbReference type="EMBL" id="OOC09186.1"/>
    </source>
</evidence>
<gene>
    <name evidence="2" type="ORF">B1A74_12335</name>
</gene>
<dbReference type="PANTHER" id="PTHR38038">
    <property type="entry name" value="PENICILLIN-BINDING PROTEIN ACTIVATOR LPOA"/>
    <property type="match status" value="1"/>
</dbReference>
<keyword evidence="1" id="KW-0472">Membrane</keyword>
<dbReference type="RefSeq" id="WP_077244797.1">
    <property type="nucleotide sequence ID" value="NZ_MUZR01000058.1"/>
</dbReference>
<dbReference type="GO" id="GO:0030234">
    <property type="term" value="F:enzyme regulator activity"/>
    <property type="evidence" value="ECO:0007669"/>
    <property type="project" value="TreeGrafter"/>
</dbReference>
<dbReference type="STRING" id="252474.B1A74_12335"/>
<dbReference type="Proteomes" id="UP000189177">
    <property type="component" value="Unassembled WGS sequence"/>
</dbReference>
<proteinExistence type="predicted"/>
<keyword evidence="3" id="KW-1185">Reference proteome</keyword>
<evidence type="ECO:0000313" key="3">
    <source>
        <dbReference type="Proteomes" id="UP000189177"/>
    </source>
</evidence>